<dbReference type="Gene3D" id="3.30.1370.30">
    <property type="match status" value="1"/>
</dbReference>
<dbReference type="NCBIfam" id="NF001109">
    <property type="entry name" value="PRK00136.1"/>
    <property type="match status" value="1"/>
</dbReference>
<sequence length="132" mass="15037">MSMTDTVADMLTRIRNANMVRHDRVEIPASKLKAEVARILHEEGYIQSYRLIEDRKQGILRIYLKYDDNQEQVISGIRRISKPGRRVYASASKIPRVYGDLGVSVLSTSHGVKTGKQCRREGIGGEVLCYVW</sequence>
<dbReference type="Gene3D" id="3.30.1490.10">
    <property type="match status" value="1"/>
</dbReference>
<dbReference type="PANTHER" id="PTHR11758">
    <property type="entry name" value="40S RIBOSOMAL PROTEIN S15A"/>
    <property type="match status" value="1"/>
</dbReference>
<dbReference type="GO" id="GO:1990904">
    <property type="term" value="C:ribonucleoprotein complex"/>
    <property type="evidence" value="ECO:0007669"/>
    <property type="project" value="UniProtKB-KW"/>
</dbReference>
<dbReference type="GO" id="GO:0019843">
    <property type="term" value="F:rRNA binding"/>
    <property type="evidence" value="ECO:0007669"/>
    <property type="project" value="UniProtKB-KW"/>
</dbReference>
<dbReference type="HAMAP" id="MF_01302_B">
    <property type="entry name" value="Ribosomal_uS8_B"/>
    <property type="match status" value="1"/>
</dbReference>
<dbReference type="InterPro" id="IPR035987">
    <property type="entry name" value="Ribosomal_uS8_sf"/>
</dbReference>
<evidence type="ECO:0000256" key="4">
    <source>
        <dbReference type="ARBA" id="ARBA00022980"/>
    </source>
</evidence>
<evidence type="ECO:0000256" key="3">
    <source>
        <dbReference type="ARBA" id="ARBA00022884"/>
    </source>
</evidence>
<evidence type="ECO:0000313" key="6">
    <source>
        <dbReference type="EMBL" id="SVA66614.1"/>
    </source>
</evidence>
<proteinExistence type="inferred from homology"/>
<evidence type="ECO:0000256" key="5">
    <source>
        <dbReference type="ARBA" id="ARBA00023274"/>
    </source>
</evidence>
<keyword evidence="5" id="KW-0687">Ribonucleoprotein</keyword>
<evidence type="ECO:0000256" key="2">
    <source>
        <dbReference type="ARBA" id="ARBA00022730"/>
    </source>
</evidence>
<keyword evidence="4" id="KW-0689">Ribosomal protein</keyword>
<evidence type="ECO:0008006" key="7">
    <source>
        <dbReference type="Google" id="ProtNLM"/>
    </source>
</evidence>
<protein>
    <recommendedName>
        <fullName evidence="7">30S ribosomal protein S8</fullName>
    </recommendedName>
</protein>
<dbReference type="GO" id="GO:0005840">
    <property type="term" value="C:ribosome"/>
    <property type="evidence" value="ECO:0007669"/>
    <property type="project" value="UniProtKB-KW"/>
</dbReference>
<keyword evidence="2" id="KW-0699">rRNA-binding</keyword>
<dbReference type="FunFam" id="3.30.1490.10:FF:000001">
    <property type="entry name" value="30S ribosomal protein S8"/>
    <property type="match status" value="1"/>
</dbReference>
<dbReference type="InterPro" id="IPR000630">
    <property type="entry name" value="Ribosomal_uS8"/>
</dbReference>
<dbReference type="FunFam" id="3.30.1370.30:FF:000002">
    <property type="entry name" value="30S ribosomal protein S8"/>
    <property type="match status" value="1"/>
</dbReference>
<comment type="similarity">
    <text evidence="1">Belongs to the universal ribosomal protein uS8 family.</text>
</comment>
<dbReference type="AlphaFoldDB" id="A0A381XPB4"/>
<dbReference type="EMBL" id="UINC01015899">
    <property type="protein sequence ID" value="SVA66614.1"/>
    <property type="molecule type" value="Genomic_DNA"/>
</dbReference>
<keyword evidence="3" id="KW-0694">RNA-binding</keyword>
<reference evidence="6" key="1">
    <citation type="submission" date="2018-05" db="EMBL/GenBank/DDBJ databases">
        <authorList>
            <person name="Lanie J.A."/>
            <person name="Ng W.-L."/>
            <person name="Kazmierczak K.M."/>
            <person name="Andrzejewski T.M."/>
            <person name="Davidsen T.M."/>
            <person name="Wayne K.J."/>
            <person name="Tettelin H."/>
            <person name="Glass J.I."/>
            <person name="Rusch D."/>
            <person name="Podicherti R."/>
            <person name="Tsui H.-C.T."/>
            <person name="Winkler M.E."/>
        </authorList>
    </citation>
    <scope>NUCLEOTIDE SEQUENCE</scope>
</reference>
<dbReference type="Pfam" id="PF00410">
    <property type="entry name" value="Ribosomal_S8"/>
    <property type="match status" value="1"/>
</dbReference>
<gene>
    <name evidence="6" type="ORF">METZ01_LOCUS119468</name>
</gene>
<name>A0A381XPB4_9ZZZZ</name>
<dbReference type="GO" id="GO:0003735">
    <property type="term" value="F:structural constituent of ribosome"/>
    <property type="evidence" value="ECO:0007669"/>
    <property type="project" value="InterPro"/>
</dbReference>
<evidence type="ECO:0000256" key="1">
    <source>
        <dbReference type="ARBA" id="ARBA00006471"/>
    </source>
</evidence>
<dbReference type="GO" id="GO:0005737">
    <property type="term" value="C:cytoplasm"/>
    <property type="evidence" value="ECO:0007669"/>
    <property type="project" value="UniProtKB-ARBA"/>
</dbReference>
<dbReference type="GO" id="GO:0006412">
    <property type="term" value="P:translation"/>
    <property type="evidence" value="ECO:0007669"/>
    <property type="project" value="InterPro"/>
</dbReference>
<organism evidence="6">
    <name type="scientific">marine metagenome</name>
    <dbReference type="NCBI Taxonomy" id="408172"/>
    <lineage>
        <taxon>unclassified sequences</taxon>
        <taxon>metagenomes</taxon>
        <taxon>ecological metagenomes</taxon>
    </lineage>
</organism>
<dbReference type="SUPFAM" id="SSF56047">
    <property type="entry name" value="Ribosomal protein S8"/>
    <property type="match status" value="1"/>
</dbReference>
<accession>A0A381XPB4</accession>